<keyword evidence="2" id="KW-1185">Reference proteome</keyword>
<reference evidence="1 2" key="1">
    <citation type="submission" date="2019-07" db="EMBL/GenBank/DDBJ databases">
        <title>Genomics analysis of Aphanomyces spp. identifies a new class of oomycete effector associated with host adaptation.</title>
        <authorList>
            <person name="Gaulin E."/>
        </authorList>
    </citation>
    <scope>NUCLEOTIDE SEQUENCE [LARGE SCALE GENOMIC DNA]</scope>
    <source>
        <strain evidence="1 2">ATCC 201684</strain>
    </source>
</reference>
<evidence type="ECO:0000313" key="2">
    <source>
        <dbReference type="Proteomes" id="UP000481153"/>
    </source>
</evidence>
<sequence length="103" mass="11934">MLTSDETCHLQAALPEGGLYDVPLHFPRCVQEMPGYDMFAEHSTHMKKALLDSVNAAVRDFHRQRHISMKVKDFTIPARKTWPTKDFKQSKRPTRGLVERIKL</sequence>
<comment type="caution">
    <text evidence="1">The sequence shown here is derived from an EMBL/GenBank/DDBJ whole genome shotgun (WGS) entry which is preliminary data.</text>
</comment>
<name>A0A6G0X820_9STRA</name>
<organism evidence="1 2">
    <name type="scientific">Aphanomyces euteiches</name>
    <dbReference type="NCBI Taxonomy" id="100861"/>
    <lineage>
        <taxon>Eukaryota</taxon>
        <taxon>Sar</taxon>
        <taxon>Stramenopiles</taxon>
        <taxon>Oomycota</taxon>
        <taxon>Saprolegniomycetes</taxon>
        <taxon>Saprolegniales</taxon>
        <taxon>Verrucalvaceae</taxon>
        <taxon>Aphanomyces</taxon>
    </lineage>
</organism>
<evidence type="ECO:0000313" key="1">
    <source>
        <dbReference type="EMBL" id="KAF0736050.1"/>
    </source>
</evidence>
<dbReference type="VEuPathDB" id="FungiDB:AeMF1_002111"/>
<dbReference type="Proteomes" id="UP000481153">
    <property type="component" value="Unassembled WGS sequence"/>
</dbReference>
<dbReference type="AlphaFoldDB" id="A0A6G0X820"/>
<protein>
    <submittedName>
        <fullName evidence="1">Uncharacterized protein</fullName>
    </submittedName>
</protein>
<proteinExistence type="predicted"/>
<dbReference type="EMBL" id="VJMJ01000090">
    <property type="protein sequence ID" value="KAF0736050.1"/>
    <property type="molecule type" value="Genomic_DNA"/>
</dbReference>
<accession>A0A6G0X820</accession>
<gene>
    <name evidence="1" type="ORF">Ae201684_007638</name>
</gene>